<evidence type="ECO:0000313" key="2">
    <source>
        <dbReference type="EMBL" id="EIC02029.1"/>
    </source>
</evidence>
<protein>
    <recommendedName>
        <fullName evidence="4">Lipoprotein</fullName>
    </recommendedName>
</protein>
<feature type="signal peptide" evidence="1">
    <location>
        <begin position="1"/>
        <end position="19"/>
    </location>
</feature>
<evidence type="ECO:0000256" key="1">
    <source>
        <dbReference type="SAM" id="SignalP"/>
    </source>
</evidence>
<dbReference type="PATRIC" id="fig|907348.3.peg.1356"/>
<keyword evidence="3" id="KW-1185">Reference proteome</keyword>
<dbReference type="PROSITE" id="PS51257">
    <property type="entry name" value="PROKAR_LIPOPROTEIN"/>
    <property type="match status" value="1"/>
</dbReference>
<feature type="chain" id="PRO_5003609769" description="Lipoprotein" evidence="1">
    <location>
        <begin position="20"/>
        <end position="102"/>
    </location>
</feature>
<dbReference type="AlphaFoldDB" id="H7EKE2"/>
<dbReference type="Proteomes" id="UP000003571">
    <property type="component" value="Unassembled WGS sequence"/>
</dbReference>
<evidence type="ECO:0008006" key="4">
    <source>
        <dbReference type="Google" id="ProtNLM"/>
    </source>
</evidence>
<accession>H7EKE2</accession>
<keyword evidence="1" id="KW-0732">Signal</keyword>
<proteinExistence type="predicted"/>
<gene>
    <name evidence="2" type="ORF">TresaDRAFT_1782</name>
</gene>
<comment type="caution">
    <text evidence="2">The sequence shown here is derived from an EMBL/GenBank/DDBJ whole genome shotgun (WGS) entry which is preliminary data.</text>
</comment>
<dbReference type="eggNOG" id="ENOG5031EK4">
    <property type="taxonomic scope" value="Bacteria"/>
</dbReference>
<dbReference type="EMBL" id="AGRW01000044">
    <property type="protein sequence ID" value="EIC02029.1"/>
    <property type="molecule type" value="Genomic_DNA"/>
</dbReference>
<dbReference type="RefSeq" id="WP_002704031.1">
    <property type="nucleotide sequence ID" value="NZ_AGRW01000044.1"/>
</dbReference>
<dbReference type="OrthoDB" id="9907631at2"/>
<sequence>MKKKILAGLAAAAAAIAFSACTSVVPVQGNNQLPANGYKILGRVTTKTSSTQSGYTKLLAEAQKQYPGADDVVNILVDKKTTIFLIFVFQTYEMSALAVDYD</sequence>
<organism evidence="2 3">
    <name type="scientific">Treponema saccharophilum DSM 2985</name>
    <dbReference type="NCBI Taxonomy" id="907348"/>
    <lineage>
        <taxon>Bacteria</taxon>
        <taxon>Pseudomonadati</taxon>
        <taxon>Spirochaetota</taxon>
        <taxon>Spirochaetia</taxon>
        <taxon>Spirochaetales</taxon>
        <taxon>Treponemataceae</taxon>
        <taxon>Treponema</taxon>
    </lineage>
</organism>
<name>H7EKE2_9SPIR</name>
<evidence type="ECO:0000313" key="3">
    <source>
        <dbReference type="Proteomes" id="UP000003571"/>
    </source>
</evidence>
<reference evidence="2 3" key="1">
    <citation type="submission" date="2011-09" db="EMBL/GenBank/DDBJ databases">
        <title>The draft genome of Treponema saccharophilum DSM 2985.</title>
        <authorList>
            <consortium name="US DOE Joint Genome Institute (JGI-PGF)"/>
            <person name="Lucas S."/>
            <person name="Copeland A."/>
            <person name="Lapidus A."/>
            <person name="Glavina del Rio T."/>
            <person name="Dalin E."/>
            <person name="Tice H."/>
            <person name="Bruce D."/>
            <person name="Goodwin L."/>
            <person name="Pitluck S."/>
            <person name="Peters L."/>
            <person name="Kyrpides N."/>
            <person name="Mavromatis K."/>
            <person name="Ivanova N."/>
            <person name="Markowitz V."/>
            <person name="Cheng J.-F."/>
            <person name="Hugenholtz P."/>
            <person name="Woyke T."/>
            <person name="Wu D."/>
            <person name="Gronow S."/>
            <person name="Wellnitz S."/>
            <person name="Brambilla E."/>
            <person name="Klenk H.-P."/>
            <person name="Eisen J.A."/>
        </authorList>
    </citation>
    <scope>NUCLEOTIDE SEQUENCE [LARGE SCALE GENOMIC DNA]</scope>
    <source>
        <strain evidence="2 3">DSM 2985</strain>
    </source>
</reference>